<feature type="compositionally biased region" description="Basic and acidic residues" evidence="1">
    <location>
        <begin position="460"/>
        <end position="471"/>
    </location>
</feature>
<organism evidence="2 3">
    <name type="scientific">Agrocybe chaxingu</name>
    <dbReference type="NCBI Taxonomy" id="84603"/>
    <lineage>
        <taxon>Eukaryota</taxon>
        <taxon>Fungi</taxon>
        <taxon>Dikarya</taxon>
        <taxon>Basidiomycota</taxon>
        <taxon>Agaricomycotina</taxon>
        <taxon>Agaricomycetes</taxon>
        <taxon>Agaricomycetidae</taxon>
        <taxon>Agaricales</taxon>
        <taxon>Agaricineae</taxon>
        <taxon>Strophariaceae</taxon>
        <taxon>Agrocybe</taxon>
    </lineage>
</organism>
<feature type="compositionally biased region" description="Polar residues" evidence="1">
    <location>
        <begin position="1"/>
        <end position="16"/>
    </location>
</feature>
<accession>A0A9W8N0Z4</accession>
<feature type="compositionally biased region" description="Pro residues" evidence="1">
    <location>
        <begin position="513"/>
        <end position="522"/>
    </location>
</feature>
<feature type="region of interest" description="Disordered" evidence="1">
    <location>
        <begin position="78"/>
        <end position="523"/>
    </location>
</feature>
<feature type="compositionally biased region" description="Polar residues" evidence="1">
    <location>
        <begin position="197"/>
        <end position="212"/>
    </location>
</feature>
<feature type="compositionally biased region" description="Polar residues" evidence="1">
    <location>
        <begin position="427"/>
        <end position="441"/>
    </location>
</feature>
<dbReference type="AlphaFoldDB" id="A0A9W8N0Z4"/>
<name>A0A9W8N0Z4_9AGAR</name>
<feature type="region of interest" description="Disordered" evidence="1">
    <location>
        <begin position="1"/>
        <end position="43"/>
    </location>
</feature>
<evidence type="ECO:0000313" key="2">
    <source>
        <dbReference type="EMBL" id="KAJ3516787.1"/>
    </source>
</evidence>
<protein>
    <submittedName>
        <fullName evidence="2">Uncharacterized protein</fullName>
    </submittedName>
</protein>
<feature type="compositionally biased region" description="Basic and acidic residues" evidence="1">
    <location>
        <begin position="137"/>
        <end position="179"/>
    </location>
</feature>
<comment type="caution">
    <text evidence="2">The sequence shown here is derived from an EMBL/GenBank/DDBJ whole genome shotgun (WGS) entry which is preliminary data.</text>
</comment>
<reference evidence="2" key="1">
    <citation type="submission" date="2022-07" db="EMBL/GenBank/DDBJ databases">
        <title>Genome Sequence of Agrocybe chaxingu.</title>
        <authorList>
            <person name="Buettner E."/>
        </authorList>
    </citation>
    <scope>NUCLEOTIDE SEQUENCE</scope>
    <source>
        <strain evidence="2">MP-N11</strain>
    </source>
</reference>
<feature type="compositionally biased region" description="Polar residues" evidence="1">
    <location>
        <begin position="885"/>
        <end position="896"/>
    </location>
</feature>
<dbReference type="OrthoDB" id="2504266at2759"/>
<keyword evidence="3" id="KW-1185">Reference proteome</keyword>
<sequence length="1083" mass="119962">MASPQTEPQPIAQTDSPVHPPPLPLASAFNANDTFDQTVESPSPLCPLRIYTRQQLLSLSNSPLVKLPPDMPELKTWFGTENETIIHKKDEPQTPSSARERRFRRDAEDGDAPSRPTFRSTLQPSQMGNFKHQSLRANDRERERDRERDGDKERERDMRDKEGQERLRHLSDKYDRDRLALPLSSTRNKDRDAAPHLNSNTRGQQSAPSQGITRRGETREAAKKKVGAEPPRSGREDRAENGRRDREDRERARSRARDPSRAKRELSPSRRERDRDEPRERLPREDNRRDKDDSRRDREPDVDDDPRRWRDDGKRDERIAARRDRARNSQDHTLDADRRWGPGDERDGRYKRTTGRERKSGNVGDENKEKEDRREKEKEPAWMDTYIPSESSPGILGGQAPSGELDGIQAWKKGMKEKETKEKEINWASSSKVIPGTSTSAPAAPERPEMDEIQLFKLLMKKEEEKKRADESAPALSSEGDQQGLRQRQRSAGDEPQKPLIAPTPLANGEPSHPQPLQPILPPIDLSAVSLDAPSPFSLAPKEAILQPSGRGLPQDSQDRTLPRLFANSSTPELQVNQGKQAVDFTTNNAAPPAGSRLLAMRLGLKPGTSGNPNPNLPTLNGGLQNITPEAFPKNEPLRPTSGFSPFDDQGRQPFAFEDQRDVAIPSNPGHLSHRPSLDHGFNTSVNVHAETNYNGVSGKGSRFAKFFDGKSRDAPNLNPRQEHGSFGNVAANPGEHRSMDELFAMLNSSAQLLGNNGNFGAQGPSLHSLQQQHLIQQQQHANTRLEALYDSRGDDRSFMPDGLVPGLRPIPPPPPRGRDFNDSLDDSMHFNIQRLTQQQPLRSLEPLYSGPTPQLLAQQSGRHGGGLPLQSLQQPPYRGGPSPGMNQANSIPSGLQQQQRLPPGLANLGGRPPHEPSQFISLPGLPSIGPQHNLHNNGPLPQQVPFNNFNVGVGNSVGFNSPQARGPGPSLQNTGAQQLPLVNLGHPNLDPRLSNHHHLLGLGGSGVGGNRINGGFPQQGPNAPTHIAMRPQPQAQQPHLPPHMVPQSHLLPPHLQQQGHLAPNTPTNQDLIALLMGGVHRE</sequence>
<evidence type="ECO:0000256" key="1">
    <source>
        <dbReference type="SAM" id="MobiDB-lite"/>
    </source>
</evidence>
<feature type="region of interest" description="Disordered" evidence="1">
    <location>
        <begin position="1021"/>
        <end position="1051"/>
    </location>
</feature>
<feature type="region of interest" description="Disordered" evidence="1">
    <location>
        <begin position="793"/>
        <end position="826"/>
    </location>
</feature>
<dbReference type="Proteomes" id="UP001148786">
    <property type="component" value="Unassembled WGS sequence"/>
</dbReference>
<gene>
    <name evidence="2" type="ORF">NLJ89_g907</name>
</gene>
<evidence type="ECO:0000313" key="3">
    <source>
        <dbReference type="Proteomes" id="UP001148786"/>
    </source>
</evidence>
<dbReference type="EMBL" id="JANKHO010000042">
    <property type="protein sequence ID" value="KAJ3516787.1"/>
    <property type="molecule type" value="Genomic_DNA"/>
</dbReference>
<feature type="region of interest" description="Disordered" evidence="1">
    <location>
        <begin position="845"/>
        <end position="929"/>
    </location>
</feature>
<proteinExistence type="predicted"/>
<feature type="compositionally biased region" description="Polar residues" evidence="1">
    <location>
        <begin position="29"/>
        <end position="41"/>
    </location>
</feature>
<feature type="compositionally biased region" description="Polar residues" evidence="1">
    <location>
        <begin position="117"/>
        <end position="136"/>
    </location>
</feature>
<feature type="compositionally biased region" description="Basic and acidic residues" evidence="1">
    <location>
        <begin position="214"/>
        <end position="381"/>
    </location>
</feature>
<feature type="compositionally biased region" description="Basic and acidic residues" evidence="1">
    <location>
        <begin position="414"/>
        <end position="425"/>
    </location>
</feature>
<feature type="compositionally biased region" description="Polar residues" evidence="1">
    <location>
        <begin position="852"/>
        <end position="862"/>
    </location>
</feature>
<feature type="compositionally biased region" description="Basic and acidic residues" evidence="1">
    <location>
        <begin position="84"/>
        <end position="107"/>
    </location>
</feature>